<dbReference type="GeneID" id="88769694"/>
<organism evidence="1 2">
    <name type="scientific">Crocosphaera watsonii WH 0003</name>
    <dbReference type="NCBI Taxonomy" id="423471"/>
    <lineage>
        <taxon>Bacteria</taxon>
        <taxon>Bacillati</taxon>
        <taxon>Cyanobacteriota</taxon>
        <taxon>Cyanophyceae</taxon>
        <taxon>Oscillatoriophycideae</taxon>
        <taxon>Chroococcales</taxon>
        <taxon>Aphanothecaceae</taxon>
        <taxon>Crocosphaera</taxon>
    </lineage>
</organism>
<dbReference type="AlphaFoldDB" id="G5JAS0"/>
<name>G5JAS0_CROWT</name>
<protein>
    <submittedName>
        <fullName evidence="1">Uncharacterized protein</fullName>
    </submittedName>
</protein>
<dbReference type="PATRIC" id="fig|423471.3.peg.4238"/>
<dbReference type="RefSeq" id="WP_007312405.1">
    <property type="nucleotide sequence ID" value="NZ_AESD01000681.1"/>
</dbReference>
<comment type="caution">
    <text evidence="1">The sequence shown here is derived from an EMBL/GenBank/DDBJ whole genome shotgun (WGS) entry which is preliminary data.</text>
</comment>
<dbReference type="Proteomes" id="UP000003477">
    <property type="component" value="Unassembled WGS sequence"/>
</dbReference>
<evidence type="ECO:0000313" key="2">
    <source>
        <dbReference type="Proteomes" id="UP000003477"/>
    </source>
</evidence>
<accession>G5JAS0</accession>
<evidence type="ECO:0000313" key="1">
    <source>
        <dbReference type="EMBL" id="EHJ10712.1"/>
    </source>
</evidence>
<gene>
    <name evidence="1" type="ORF">CWATWH0003_4531</name>
</gene>
<sequence>MTQNPLILFLAYKKGLFVIKPSGDTVTIINDDNFQPMTWVNKKKFYGYYGSS</sequence>
<proteinExistence type="predicted"/>
<reference evidence="1 2" key="1">
    <citation type="journal article" date="2011" name="Front. Microbiol.">
        <title>Two Strains of Crocosphaera watsonii with Highly Conserved Genomes are Distinguished by Strain-Specific Features.</title>
        <authorList>
            <person name="Bench S.R."/>
            <person name="Ilikchyan I.N."/>
            <person name="Tripp H.J."/>
            <person name="Zehr J.P."/>
        </authorList>
    </citation>
    <scope>NUCLEOTIDE SEQUENCE [LARGE SCALE GENOMIC DNA]</scope>
    <source>
        <strain evidence="1 2">WH 0003</strain>
    </source>
</reference>
<dbReference type="EMBL" id="AESD01000681">
    <property type="protein sequence ID" value="EHJ10712.1"/>
    <property type="molecule type" value="Genomic_DNA"/>
</dbReference>